<sequence>MIVDDPRPKVADETEDGWVQVSRRRSRGRDGKRARKIRAGQRASSKPNCAESNYEVTKIMKNLLFQSIIICMGQ</sequence>
<feature type="region of interest" description="Disordered" evidence="1">
    <location>
        <begin position="1"/>
        <end position="48"/>
    </location>
</feature>
<accession>A0AAW0KI56</accession>
<reference evidence="2 3" key="1">
    <citation type="journal article" date="2018" name="Sci. Data">
        <title>The draft genome sequence of cork oak.</title>
        <authorList>
            <person name="Ramos A.M."/>
            <person name="Usie A."/>
            <person name="Barbosa P."/>
            <person name="Barros P.M."/>
            <person name="Capote T."/>
            <person name="Chaves I."/>
            <person name="Simoes F."/>
            <person name="Abreu I."/>
            <person name="Carrasquinho I."/>
            <person name="Faro C."/>
            <person name="Guimaraes J.B."/>
            <person name="Mendonca D."/>
            <person name="Nobrega F."/>
            <person name="Rodrigues L."/>
            <person name="Saibo N.J.M."/>
            <person name="Varela M.C."/>
            <person name="Egas C."/>
            <person name="Matos J."/>
            <person name="Miguel C.M."/>
            <person name="Oliveira M.M."/>
            <person name="Ricardo C.P."/>
            <person name="Goncalves S."/>
        </authorList>
    </citation>
    <scope>NUCLEOTIDE SEQUENCE [LARGE SCALE GENOMIC DNA]</scope>
    <source>
        <strain evidence="3">cv. HL8</strain>
    </source>
</reference>
<evidence type="ECO:0000256" key="1">
    <source>
        <dbReference type="SAM" id="MobiDB-lite"/>
    </source>
</evidence>
<dbReference type="Proteomes" id="UP000237347">
    <property type="component" value="Unassembled WGS sequence"/>
</dbReference>
<evidence type="ECO:0000313" key="3">
    <source>
        <dbReference type="Proteomes" id="UP000237347"/>
    </source>
</evidence>
<gene>
    <name evidence="2" type="ORF">CFP56_020172</name>
</gene>
<protein>
    <submittedName>
        <fullName evidence="2">Uncharacterized protein</fullName>
    </submittedName>
</protein>
<dbReference type="EMBL" id="PKMF04000311">
    <property type="protein sequence ID" value="KAK7838181.1"/>
    <property type="molecule type" value="Genomic_DNA"/>
</dbReference>
<organism evidence="2 3">
    <name type="scientific">Quercus suber</name>
    <name type="common">Cork oak</name>
    <dbReference type="NCBI Taxonomy" id="58331"/>
    <lineage>
        <taxon>Eukaryota</taxon>
        <taxon>Viridiplantae</taxon>
        <taxon>Streptophyta</taxon>
        <taxon>Embryophyta</taxon>
        <taxon>Tracheophyta</taxon>
        <taxon>Spermatophyta</taxon>
        <taxon>Magnoliopsida</taxon>
        <taxon>eudicotyledons</taxon>
        <taxon>Gunneridae</taxon>
        <taxon>Pentapetalae</taxon>
        <taxon>rosids</taxon>
        <taxon>fabids</taxon>
        <taxon>Fagales</taxon>
        <taxon>Fagaceae</taxon>
        <taxon>Quercus</taxon>
    </lineage>
</organism>
<feature type="compositionally biased region" description="Basic and acidic residues" evidence="1">
    <location>
        <begin position="1"/>
        <end position="12"/>
    </location>
</feature>
<keyword evidence="3" id="KW-1185">Reference proteome</keyword>
<dbReference type="AlphaFoldDB" id="A0AAW0KI56"/>
<evidence type="ECO:0000313" key="2">
    <source>
        <dbReference type="EMBL" id="KAK7838181.1"/>
    </source>
</evidence>
<proteinExistence type="predicted"/>
<feature type="compositionally biased region" description="Basic residues" evidence="1">
    <location>
        <begin position="22"/>
        <end position="39"/>
    </location>
</feature>
<name>A0AAW0KI56_QUESU</name>
<comment type="caution">
    <text evidence="2">The sequence shown here is derived from an EMBL/GenBank/DDBJ whole genome shotgun (WGS) entry which is preliminary data.</text>
</comment>